<accession>A0A7J5DMW2</accession>
<protein>
    <submittedName>
        <fullName evidence="2">Uncharacterized protein</fullName>
    </submittedName>
</protein>
<dbReference type="EMBL" id="WBKG01000002">
    <property type="protein sequence ID" value="KAB1990106.1"/>
    <property type="molecule type" value="Genomic_DNA"/>
</dbReference>
<dbReference type="Proteomes" id="UP000442990">
    <property type="component" value="Unassembled WGS sequence"/>
</dbReference>
<gene>
    <name evidence="2" type="ORF">F8144_03315</name>
</gene>
<proteinExistence type="predicted"/>
<keyword evidence="3" id="KW-1185">Reference proteome</keyword>
<organism evidence="2 3">
    <name type="scientific">Streptomyces triticiradicis</name>
    <dbReference type="NCBI Taxonomy" id="2651189"/>
    <lineage>
        <taxon>Bacteria</taxon>
        <taxon>Bacillati</taxon>
        <taxon>Actinomycetota</taxon>
        <taxon>Actinomycetes</taxon>
        <taxon>Kitasatosporales</taxon>
        <taxon>Streptomycetaceae</taxon>
        <taxon>Streptomyces</taxon>
    </lineage>
</organism>
<feature type="region of interest" description="Disordered" evidence="1">
    <location>
        <begin position="184"/>
        <end position="205"/>
    </location>
</feature>
<comment type="caution">
    <text evidence="2">The sequence shown here is derived from an EMBL/GenBank/DDBJ whole genome shotgun (WGS) entry which is preliminary data.</text>
</comment>
<name>A0A7J5DMW2_9ACTN</name>
<feature type="region of interest" description="Disordered" evidence="1">
    <location>
        <begin position="1"/>
        <end position="34"/>
    </location>
</feature>
<evidence type="ECO:0000256" key="1">
    <source>
        <dbReference type="SAM" id="MobiDB-lite"/>
    </source>
</evidence>
<dbReference type="RefSeq" id="WP_151467691.1">
    <property type="nucleotide sequence ID" value="NZ_WBKG01000002.1"/>
</dbReference>
<evidence type="ECO:0000313" key="2">
    <source>
        <dbReference type="EMBL" id="KAB1990106.1"/>
    </source>
</evidence>
<evidence type="ECO:0000313" key="3">
    <source>
        <dbReference type="Proteomes" id="UP000442990"/>
    </source>
</evidence>
<dbReference type="AlphaFoldDB" id="A0A7J5DMW2"/>
<sequence>MTRRESVLRHGRRGSGTGPGRPAQERRTRVGAPARGPLSAALAIGVLLAALTGCSSTDDIRYAEDYARHEPLHVLGYPSTGSLGVTQQLVWRIADDSPDRLAALATSDSSEDTARSTADNWIEAFGKGAGGKVAADFYDEGSERQTVVLYFQDTGQRKEINVRLDGNGGDDGWHVLMDEPSMKEATVEPAWAPRTPGGSRSSHIR</sequence>
<reference evidence="2 3" key="1">
    <citation type="submission" date="2019-09" db="EMBL/GenBank/DDBJ databases">
        <title>Isolation and identification of active actinomycetes.</title>
        <authorList>
            <person name="Yu Z."/>
            <person name="Han C."/>
            <person name="Yu B."/>
        </authorList>
    </citation>
    <scope>NUCLEOTIDE SEQUENCE [LARGE SCALE GENOMIC DNA]</scope>
    <source>
        <strain evidence="2 3">NEAU-H2</strain>
    </source>
</reference>